<reference evidence="2 3" key="1">
    <citation type="submission" date="2018-08" db="EMBL/GenBank/DDBJ databases">
        <title>Muricauda nanhaiensis sp. nov., isolated from seawater of the South China Sea.</title>
        <authorList>
            <person name="Dang Y."/>
        </authorList>
    </citation>
    <scope>NUCLEOTIDE SEQUENCE [LARGE SCALE GENOMIC DNA]</scope>
    <source>
        <strain evidence="2 3">SM1704</strain>
    </source>
</reference>
<dbReference type="InterPro" id="IPR029032">
    <property type="entry name" value="AhpD-like"/>
</dbReference>
<dbReference type="EMBL" id="QTJX01000001">
    <property type="protein sequence ID" value="RDY61018.1"/>
    <property type="molecule type" value="Genomic_DNA"/>
</dbReference>
<dbReference type="PANTHER" id="PTHR33930:SF2">
    <property type="entry name" value="BLR3452 PROTEIN"/>
    <property type="match status" value="1"/>
</dbReference>
<dbReference type="Proteomes" id="UP000261828">
    <property type="component" value="Unassembled WGS sequence"/>
</dbReference>
<dbReference type="GO" id="GO:0051920">
    <property type="term" value="F:peroxiredoxin activity"/>
    <property type="evidence" value="ECO:0007669"/>
    <property type="project" value="InterPro"/>
</dbReference>
<organism evidence="2 3">
    <name type="scientific">Flagellimonas nanhaiensis</name>
    <dbReference type="NCBI Taxonomy" id="2292706"/>
    <lineage>
        <taxon>Bacteria</taxon>
        <taxon>Pseudomonadati</taxon>
        <taxon>Bacteroidota</taxon>
        <taxon>Flavobacteriia</taxon>
        <taxon>Flavobacteriales</taxon>
        <taxon>Flavobacteriaceae</taxon>
        <taxon>Flagellimonas</taxon>
    </lineage>
</organism>
<dbReference type="RefSeq" id="WP_116182899.1">
    <property type="nucleotide sequence ID" value="NZ_QTJX01000001.1"/>
</dbReference>
<evidence type="ECO:0000259" key="1">
    <source>
        <dbReference type="Pfam" id="PF02627"/>
    </source>
</evidence>
<gene>
    <name evidence="2" type="ORF">DX873_02230</name>
</gene>
<keyword evidence="3" id="KW-1185">Reference proteome</keyword>
<accession>A0A371JTA1</accession>
<dbReference type="PANTHER" id="PTHR33930">
    <property type="entry name" value="ALKYL HYDROPEROXIDE REDUCTASE AHPD"/>
    <property type="match status" value="1"/>
</dbReference>
<evidence type="ECO:0000313" key="2">
    <source>
        <dbReference type="EMBL" id="RDY61018.1"/>
    </source>
</evidence>
<dbReference type="InterPro" id="IPR004675">
    <property type="entry name" value="AhpD_core"/>
</dbReference>
<dbReference type="SUPFAM" id="SSF69118">
    <property type="entry name" value="AhpD-like"/>
    <property type="match status" value="1"/>
</dbReference>
<dbReference type="Pfam" id="PF02627">
    <property type="entry name" value="CMD"/>
    <property type="match status" value="1"/>
</dbReference>
<name>A0A371JTA1_9FLAO</name>
<dbReference type="InterPro" id="IPR003779">
    <property type="entry name" value="CMD-like"/>
</dbReference>
<feature type="domain" description="Carboxymuconolactone decarboxylase-like" evidence="1">
    <location>
        <begin position="28"/>
        <end position="104"/>
    </location>
</feature>
<dbReference type="OrthoDB" id="1683318at2"/>
<dbReference type="AlphaFoldDB" id="A0A371JTA1"/>
<dbReference type="NCBIfam" id="TIGR00778">
    <property type="entry name" value="ahpD_dom"/>
    <property type="match status" value="1"/>
</dbReference>
<dbReference type="Gene3D" id="1.20.1290.10">
    <property type="entry name" value="AhpD-like"/>
    <property type="match status" value="1"/>
</dbReference>
<proteinExistence type="predicted"/>
<comment type="caution">
    <text evidence="2">The sequence shown here is derived from an EMBL/GenBank/DDBJ whole genome shotgun (WGS) entry which is preliminary data.</text>
</comment>
<protein>
    <submittedName>
        <fullName evidence="2">Carboxymuconolactone decarboxylase family protein</fullName>
    </submittedName>
</protein>
<evidence type="ECO:0000313" key="3">
    <source>
        <dbReference type="Proteomes" id="UP000261828"/>
    </source>
</evidence>
<sequence length="116" mass="13032">MPNKVEEFNAYRSKMNEKLLAENNKLIKRIFNLDTNAYMAGALDVKTKELLGLVASAVLRCDDCISYHLEHSKKAGASKEEVMETLGIATLVGGTIVVPHLRRAYEYWEALEETEA</sequence>